<evidence type="ECO:0000313" key="1">
    <source>
        <dbReference type="EMBL" id="KAK1431767.1"/>
    </source>
</evidence>
<organism evidence="1 2">
    <name type="scientific">Tagetes erecta</name>
    <name type="common">African marigold</name>
    <dbReference type="NCBI Taxonomy" id="13708"/>
    <lineage>
        <taxon>Eukaryota</taxon>
        <taxon>Viridiplantae</taxon>
        <taxon>Streptophyta</taxon>
        <taxon>Embryophyta</taxon>
        <taxon>Tracheophyta</taxon>
        <taxon>Spermatophyta</taxon>
        <taxon>Magnoliopsida</taxon>
        <taxon>eudicotyledons</taxon>
        <taxon>Gunneridae</taxon>
        <taxon>Pentapetalae</taxon>
        <taxon>asterids</taxon>
        <taxon>campanulids</taxon>
        <taxon>Asterales</taxon>
        <taxon>Asteraceae</taxon>
        <taxon>Asteroideae</taxon>
        <taxon>Heliantheae alliance</taxon>
        <taxon>Tageteae</taxon>
        <taxon>Tagetes</taxon>
    </lineage>
</organism>
<accession>A0AAD8KZ20</accession>
<dbReference type="AlphaFoldDB" id="A0AAD8KZ20"/>
<dbReference type="Proteomes" id="UP001229421">
    <property type="component" value="Unassembled WGS sequence"/>
</dbReference>
<reference evidence="1" key="1">
    <citation type="journal article" date="2023" name="bioRxiv">
        <title>Improved chromosome-level genome assembly for marigold (Tagetes erecta).</title>
        <authorList>
            <person name="Jiang F."/>
            <person name="Yuan L."/>
            <person name="Wang S."/>
            <person name="Wang H."/>
            <person name="Xu D."/>
            <person name="Wang A."/>
            <person name="Fan W."/>
        </authorList>
    </citation>
    <scope>NUCLEOTIDE SEQUENCE</scope>
    <source>
        <strain evidence="1">WSJ</strain>
        <tissue evidence="1">Leaf</tissue>
    </source>
</reference>
<comment type="caution">
    <text evidence="1">The sequence shown here is derived from an EMBL/GenBank/DDBJ whole genome shotgun (WGS) entry which is preliminary data.</text>
</comment>
<proteinExistence type="predicted"/>
<name>A0AAD8KZ20_TARER</name>
<sequence length="99" mass="11378">MESIIVGQFRNLVQKHTNYFSSFFIQTEIIDDSLSSIATLTIPSLPFYLLILPGNWGNETILIQNHGLSTAIRKSRLRLFFNNATQIYLLVKNRLPVDH</sequence>
<gene>
    <name evidence="1" type="ORF">QVD17_08395</name>
</gene>
<keyword evidence="2" id="KW-1185">Reference proteome</keyword>
<evidence type="ECO:0000313" key="2">
    <source>
        <dbReference type="Proteomes" id="UP001229421"/>
    </source>
</evidence>
<dbReference type="EMBL" id="JAUHHV010000002">
    <property type="protein sequence ID" value="KAK1431767.1"/>
    <property type="molecule type" value="Genomic_DNA"/>
</dbReference>
<protein>
    <submittedName>
        <fullName evidence="1">Uncharacterized protein</fullName>
    </submittedName>
</protein>